<evidence type="ECO:0000256" key="1">
    <source>
        <dbReference type="SAM" id="MobiDB-lite"/>
    </source>
</evidence>
<name>A0ABQ7PRE9_PLUXY</name>
<dbReference type="Proteomes" id="UP000823941">
    <property type="component" value="Chromosome 30"/>
</dbReference>
<sequence>MGRANRIDPTTDPKVYIEISGKYTQFLDNCNVPAKPVVRVFDPLSKRHLDALELSREVTRELIKKKEDDMTKAKQQAEEDEAEAEKEDAAKTEGQTEEQKQ</sequence>
<gene>
    <name evidence="2" type="ORF">JYU34_021808</name>
</gene>
<evidence type="ECO:0000313" key="2">
    <source>
        <dbReference type="EMBL" id="KAG7295567.1"/>
    </source>
</evidence>
<proteinExistence type="predicted"/>
<reference evidence="2 3" key="1">
    <citation type="submission" date="2021-06" db="EMBL/GenBank/DDBJ databases">
        <title>A haploid diamondback moth (Plutella xylostella L.) genome assembly resolves 31 chromosomes and identifies a diamide resistance mutation.</title>
        <authorList>
            <person name="Ward C.M."/>
            <person name="Perry K.D."/>
            <person name="Baker G."/>
            <person name="Powis K."/>
            <person name="Heckel D.G."/>
            <person name="Baxter S.W."/>
        </authorList>
    </citation>
    <scope>NUCLEOTIDE SEQUENCE [LARGE SCALE GENOMIC DNA]</scope>
    <source>
        <strain evidence="2 3">LV</strain>
        <tissue evidence="2">Single pupa</tissue>
    </source>
</reference>
<comment type="caution">
    <text evidence="2">The sequence shown here is derived from an EMBL/GenBank/DDBJ whole genome shotgun (WGS) entry which is preliminary data.</text>
</comment>
<feature type="region of interest" description="Disordered" evidence="1">
    <location>
        <begin position="62"/>
        <end position="101"/>
    </location>
</feature>
<evidence type="ECO:0000313" key="3">
    <source>
        <dbReference type="Proteomes" id="UP000823941"/>
    </source>
</evidence>
<dbReference type="SUPFAM" id="SSF144000">
    <property type="entry name" value="Oxysterol-binding protein-like"/>
    <property type="match status" value="1"/>
</dbReference>
<dbReference type="InterPro" id="IPR037239">
    <property type="entry name" value="OSBP_sf"/>
</dbReference>
<dbReference type="EMBL" id="JAHIBW010000030">
    <property type="protein sequence ID" value="KAG7295567.1"/>
    <property type="molecule type" value="Genomic_DNA"/>
</dbReference>
<organism evidence="2 3">
    <name type="scientific">Plutella xylostella</name>
    <name type="common">Diamondback moth</name>
    <name type="synonym">Plutella maculipennis</name>
    <dbReference type="NCBI Taxonomy" id="51655"/>
    <lineage>
        <taxon>Eukaryota</taxon>
        <taxon>Metazoa</taxon>
        <taxon>Ecdysozoa</taxon>
        <taxon>Arthropoda</taxon>
        <taxon>Hexapoda</taxon>
        <taxon>Insecta</taxon>
        <taxon>Pterygota</taxon>
        <taxon>Neoptera</taxon>
        <taxon>Endopterygota</taxon>
        <taxon>Lepidoptera</taxon>
        <taxon>Glossata</taxon>
        <taxon>Ditrysia</taxon>
        <taxon>Yponomeutoidea</taxon>
        <taxon>Plutellidae</taxon>
        <taxon>Plutella</taxon>
    </lineage>
</organism>
<accession>A0ABQ7PRE9</accession>
<protein>
    <submittedName>
        <fullName evidence="2">Uncharacterized protein</fullName>
    </submittedName>
</protein>
<keyword evidence="3" id="KW-1185">Reference proteome</keyword>
<feature type="compositionally biased region" description="Basic and acidic residues" evidence="1">
    <location>
        <begin position="62"/>
        <end position="77"/>
    </location>
</feature>